<sequence length="93" mass="9713">MLSKSKSLGSTDVSSAQVFQSGDPAVAEVVLSNMAVALDRVLLDVEGMDSSMTSMGDDNIGFGGWSTSMGLPQWVHVGGALSRASSWWISTIC</sequence>
<dbReference type="Proteomes" id="UP000436088">
    <property type="component" value="Unassembled WGS sequence"/>
</dbReference>
<gene>
    <name evidence="2" type="ORF">F3Y22_tig00000132pilonHSYRG00090</name>
</gene>
<protein>
    <recommendedName>
        <fullName evidence="1">Glycerol-3-phosphate O-acyltransferase alpha-helical bundle N-terminal domain-containing protein</fullName>
    </recommendedName>
</protein>
<dbReference type="InterPro" id="IPR038114">
    <property type="entry name" value="GPAT_N_sf"/>
</dbReference>
<dbReference type="InterPro" id="IPR023083">
    <property type="entry name" value="G3P_O-acylTrfase_N"/>
</dbReference>
<keyword evidence="3" id="KW-1185">Reference proteome</keyword>
<name>A0A6A3D3H7_HIBSY</name>
<comment type="caution">
    <text evidence="2">The sequence shown here is derived from an EMBL/GenBank/DDBJ whole genome shotgun (WGS) entry which is preliminary data.</text>
</comment>
<proteinExistence type="predicted"/>
<accession>A0A6A3D3H7</accession>
<organism evidence="2 3">
    <name type="scientific">Hibiscus syriacus</name>
    <name type="common">Rose of Sharon</name>
    <dbReference type="NCBI Taxonomy" id="106335"/>
    <lineage>
        <taxon>Eukaryota</taxon>
        <taxon>Viridiplantae</taxon>
        <taxon>Streptophyta</taxon>
        <taxon>Embryophyta</taxon>
        <taxon>Tracheophyta</taxon>
        <taxon>Spermatophyta</taxon>
        <taxon>Magnoliopsida</taxon>
        <taxon>eudicotyledons</taxon>
        <taxon>Gunneridae</taxon>
        <taxon>Pentapetalae</taxon>
        <taxon>rosids</taxon>
        <taxon>malvids</taxon>
        <taxon>Malvales</taxon>
        <taxon>Malvaceae</taxon>
        <taxon>Malvoideae</taxon>
        <taxon>Hibiscus</taxon>
    </lineage>
</organism>
<dbReference type="GO" id="GO:0004366">
    <property type="term" value="F:glycerol-3-phosphate O-acyltransferase activity"/>
    <property type="evidence" value="ECO:0007669"/>
    <property type="project" value="InterPro"/>
</dbReference>
<dbReference type="AlphaFoldDB" id="A0A6A3D3H7"/>
<evidence type="ECO:0000313" key="2">
    <source>
        <dbReference type="EMBL" id="KAE8736180.1"/>
    </source>
</evidence>
<evidence type="ECO:0000313" key="3">
    <source>
        <dbReference type="Proteomes" id="UP000436088"/>
    </source>
</evidence>
<feature type="domain" description="Glycerol-3-phosphate O-acyltransferase alpha-helical bundle N-terminal" evidence="1">
    <location>
        <begin position="18"/>
        <end position="46"/>
    </location>
</feature>
<dbReference type="EMBL" id="VEPZ02000013">
    <property type="protein sequence ID" value="KAE8736180.1"/>
    <property type="molecule type" value="Genomic_DNA"/>
</dbReference>
<evidence type="ECO:0000259" key="1">
    <source>
        <dbReference type="Pfam" id="PF14829"/>
    </source>
</evidence>
<dbReference type="Gene3D" id="1.10.1200.50">
    <property type="entry name" value="Glycerol-3-phosphate acyltransferase, alpha helical bundle, N-terminal"/>
    <property type="match status" value="1"/>
</dbReference>
<dbReference type="Pfam" id="PF14829">
    <property type="entry name" value="GPAT_N"/>
    <property type="match status" value="1"/>
</dbReference>
<reference evidence="2" key="1">
    <citation type="submission" date="2019-09" db="EMBL/GenBank/DDBJ databases">
        <title>Draft genome information of white flower Hibiscus syriacus.</title>
        <authorList>
            <person name="Kim Y.-M."/>
        </authorList>
    </citation>
    <scope>NUCLEOTIDE SEQUENCE [LARGE SCALE GENOMIC DNA]</scope>
    <source>
        <strain evidence="2">YM2019G1</strain>
    </source>
</reference>